<proteinExistence type="predicted"/>
<organism evidence="1 2">
    <name type="scientific">Streptomyces prasinopilosus</name>
    <dbReference type="NCBI Taxonomy" id="67344"/>
    <lineage>
        <taxon>Bacteria</taxon>
        <taxon>Bacillati</taxon>
        <taxon>Actinomycetota</taxon>
        <taxon>Actinomycetes</taxon>
        <taxon>Kitasatosporales</taxon>
        <taxon>Streptomycetaceae</taxon>
        <taxon>Streptomyces</taxon>
    </lineage>
</organism>
<accession>A0A1G7BAS6</accession>
<reference evidence="2" key="1">
    <citation type="submission" date="2016-10" db="EMBL/GenBank/DDBJ databases">
        <authorList>
            <person name="Varghese N."/>
            <person name="Submissions S."/>
        </authorList>
    </citation>
    <scope>NUCLEOTIDE SEQUENCE [LARGE SCALE GENOMIC DNA]</scope>
    <source>
        <strain evidence="2">CGMCC 4.3504</strain>
    </source>
</reference>
<evidence type="ECO:0000313" key="1">
    <source>
        <dbReference type="EMBL" id="SDE24113.1"/>
    </source>
</evidence>
<evidence type="ECO:0000313" key="2">
    <source>
        <dbReference type="Proteomes" id="UP000182100"/>
    </source>
</evidence>
<protein>
    <submittedName>
        <fullName evidence="1">Uncharacterized protein</fullName>
    </submittedName>
</protein>
<dbReference type="EMBL" id="FMZK01000022">
    <property type="protein sequence ID" value="SDE24113.1"/>
    <property type="molecule type" value="Genomic_DNA"/>
</dbReference>
<sequence>MTDPNVVQGTVVSGTRPDASNSGRYYARLRAFAVTVNLSPVVVLALSFVLPSAGQWPAAACVAFTAVAAAAARTSRVEYFWARLD</sequence>
<name>A0A1G7BAS6_9ACTN</name>
<keyword evidence="2" id="KW-1185">Reference proteome</keyword>
<dbReference type="RefSeq" id="WP_055571286.1">
    <property type="nucleotide sequence ID" value="NZ_FMZK01000022.1"/>
</dbReference>
<dbReference type="AlphaFoldDB" id="A0A1G7BAS6"/>
<dbReference type="Proteomes" id="UP000182100">
    <property type="component" value="Unassembled WGS sequence"/>
</dbReference>
<gene>
    <name evidence="1" type="ORF">SAMN05216505_12222</name>
</gene>